<keyword evidence="2" id="KW-1185">Reference proteome</keyword>
<dbReference type="Proteomes" id="UP000614601">
    <property type="component" value="Unassembled WGS sequence"/>
</dbReference>
<dbReference type="Proteomes" id="UP000783686">
    <property type="component" value="Unassembled WGS sequence"/>
</dbReference>
<organism evidence="1 2">
    <name type="scientific">Bursaphelenchus okinawaensis</name>
    <dbReference type="NCBI Taxonomy" id="465554"/>
    <lineage>
        <taxon>Eukaryota</taxon>
        <taxon>Metazoa</taxon>
        <taxon>Ecdysozoa</taxon>
        <taxon>Nematoda</taxon>
        <taxon>Chromadorea</taxon>
        <taxon>Rhabditida</taxon>
        <taxon>Tylenchina</taxon>
        <taxon>Tylenchomorpha</taxon>
        <taxon>Aphelenchoidea</taxon>
        <taxon>Aphelenchoididae</taxon>
        <taxon>Bursaphelenchus</taxon>
    </lineage>
</organism>
<reference evidence="1" key="1">
    <citation type="submission" date="2020-09" db="EMBL/GenBank/DDBJ databases">
        <authorList>
            <person name="Kikuchi T."/>
        </authorList>
    </citation>
    <scope>NUCLEOTIDE SEQUENCE</scope>
    <source>
        <strain evidence="1">SH1</strain>
    </source>
</reference>
<dbReference type="EMBL" id="CAJFDH010000006">
    <property type="protein sequence ID" value="CAD5229673.1"/>
    <property type="molecule type" value="Genomic_DNA"/>
</dbReference>
<comment type="caution">
    <text evidence="1">The sequence shown here is derived from an EMBL/GenBank/DDBJ whole genome shotgun (WGS) entry which is preliminary data.</text>
</comment>
<sequence>MEVWSGIGEELNMVQKWFCYLLQWEFRNNKLKSRATINSTRPSRTPLATMVYVYSIKADDIHSILVDNLYSMLQ</sequence>
<dbReference type="EMBL" id="CAJFCW020000006">
    <property type="protein sequence ID" value="CAG9127174.1"/>
    <property type="molecule type" value="Genomic_DNA"/>
</dbReference>
<accession>A0A811LRB8</accession>
<evidence type="ECO:0000313" key="1">
    <source>
        <dbReference type="EMBL" id="CAD5229673.1"/>
    </source>
</evidence>
<dbReference type="AlphaFoldDB" id="A0A811LRB8"/>
<protein>
    <submittedName>
        <fullName evidence="1">Uncharacterized protein</fullName>
    </submittedName>
</protein>
<gene>
    <name evidence="1" type="ORF">BOKJ2_LOCUS13732</name>
</gene>
<name>A0A811LRB8_9BILA</name>
<evidence type="ECO:0000313" key="2">
    <source>
        <dbReference type="Proteomes" id="UP000614601"/>
    </source>
</evidence>
<proteinExistence type="predicted"/>